<dbReference type="FunFam" id="3.90.190.10:FF:000045">
    <property type="entry name" value="Tyrosine-protein phosphatase non-receptor type 12"/>
    <property type="match status" value="1"/>
</dbReference>
<accession>A0A7I4YJ26</accession>
<sequence>MSTPNNPKDDDVPEKVLQNETGCEQVQQQQPQPQEPPPPPSDCMDVKTDTGKESPSTVSLNSLPSTPPSPAIENNTEIPQTVPKQPSRLDQLLEQFLAYESSLSMTDYIKRFYQIRLEQEALRNDPEFSAKCASESVHVMRNRYRDILPYDRNRVALSQSDDNSNGYINASFISLTKGRMRFIAAQAPLPATLEEWWKMVDEQKVVLIVMLCKLVEMNKVKCERYWPAEIGQSLLFGCYEITLDEVETYPDDEYLLRRLRMTNQKSGESRVIHQLHYKEWPDHGCPSGESQLINMIEKMAELHEKTDAPVLVHCSAGVGRTGTIISVNYIRELIKSAELESLDLFDLVMSLRKQRASMVQTQDQYQFVHKCVAYYCRRHLGLPQPEPPQDDFDDSFSAPSPMAPTFNRPLQTNGDQLIQLDDSDDESESGNSVPDFPHEPPAPRGPEELGSAAS</sequence>
<keyword evidence="5" id="KW-0378">Hydrolase</keyword>
<proteinExistence type="inferred from homology"/>
<dbReference type="CDD" id="cd00047">
    <property type="entry name" value="PTPc"/>
    <property type="match status" value="1"/>
</dbReference>
<evidence type="ECO:0000256" key="3">
    <source>
        <dbReference type="ARBA" id="ARBA00022490"/>
    </source>
</evidence>
<dbReference type="WBParaSite" id="HCON_00104910-00001">
    <property type="protein sequence ID" value="HCON_00104910-00001"/>
    <property type="gene ID" value="HCON_00104910"/>
</dbReference>
<evidence type="ECO:0000256" key="8">
    <source>
        <dbReference type="SAM" id="MobiDB-lite"/>
    </source>
</evidence>
<dbReference type="GO" id="GO:0005737">
    <property type="term" value="C:cytoplasm"/>
    <property type="evidence" value="ECO:0007669"/>
    <property type="project" value="UniProtKB-SubCell"/>
</dbReference>
<dbReference type="InterPro" id="IPR003595">
    <property type="entry name" value="Tyr_Pase_cat"/>
</dbReference>
<dbReference type="GO" id="GO:0005634">
    <property type="term" value="C:nucleus"/>
    <property type="evidence" value="ECO:0007669"/>
    <property type="project" value="TreeGrafter"/>
</dbReference>
<evidence type="ECO:0000256" key="4">
    <source>
        <dbReference type="ARBA" id="ARBA00022553"/>
    </source>
</evidence>
<dbReference type="OrthoDB" id="10253954at2759"/>
<feature type="compositionally biased region" description="Polar residues" evidence="8">
    <location>
        <begin position="72"/>
        <end position="83"/>
    </location>
</feature>
<keyword evidence="6" id="KW-0904">Protein phosphatase</keyword>
<name>A0A7I4YJ26_HAECO</name>
<evidence type="ECO:0000256" key="2">
    <source>
        <dbReference type="ARBA" id="ARBA00013064"/>
    </source>
</evidence>
<evidence type="ECO:0000256" key="7">
    <source>
        <dbReference type="ARBA" id="ARBA00034734"/>
    </source>
</evidence>
<dbReference type="InterPro" id="IPR047170">
    <property type="entry name" value="PTN12/18/22"/>
</dbReference>
<dbReference type="SMART" id="SM00194">
    <property type="entry name" value="PTPc"/>
    <property type="match status" value="1"/>
</dbReference>
<dbReference type="PROSITE" id="PS50056">
    <property type="entry name" value="TYR_PHOSPHATASE_2"/>
    <property type="match status" value="1"/>
</dbReference>
<evidence type="ECO:0000259" key="9">
    <source>
        <dbReference type="PROSITE" id="PS50055"/>
    </source>
</evidence>
<dbReference type="AlphaFoldDB" id="A0A7I4YJ26"/>
<reference evidence="12" key="1">
    <citation type="submission" date="2020-12" db="UniProtKB">
        <authorList>
            <consortium name="WormBaseParasite"/>
        </authorList>
    </citation>
    <scope>IDENTIFICATION</scope>
    <source>
        <strain evidence="12">MHco3</strain>
    </source>
</reference>
<dbReference type="Proteomes" id="UP000025227">
    <property type="component" value="Unplaced"/>
</dbReference>
<dbReference type="GO" id="GO:0004726">
    <property type="term" value="F:non-membrane spanning protein tyrosine phosphatase activity"/>
    <property type="evidence" value="ECO:0007669"/>
    <property type="project" value="InterPro"/>
</dbReference>
<evidence type="ECO:0000313" key="12">
    <source>
        <dbReference type="WBParaSite" id="HCON_00104910-00001"/>
    </source>
</evidence>
<organism evidence="11 12">
    <name type="scientific">Haemonchus contortus</name>
    <name type="common">Barber pole worm</name>
    <dbReference type="NCBI Taxonomy" id="6289"/>
    <lineage>
        <taxon>Eukaryota</taxon>
        <taxon>Metazoa</taxon>
        <taxon>Ecdysozoa</taxon>
        <taxon>Nematoda</taxon>
        <taxon>Chromadorea</taxon>
        <taxon>Rhabditida</taxon>
        <taxon>Rhabditina</taxon>
        <taxon>Rhabditomorpha</taxon>
        <taxon>Strongyloidea</taxon>
        <taxon>Trichostrongylidae</taxon>
        <taxon>Haemonchus</taxon>
    </lineage>
</organism>
<dbReference type="PROSITE" id="PS00383">
    <property type="entry name" value="TYR_PHOSPHATASE_1"/>
    <property type="match status" value="1"/>
</dbReference>
<keyword evidence="4" id="KW-0597">Phosphoprotein</keyword>
<dbReference type="Gene3D" id="3.90.190.10">
    <property type="entry name" value="Protein tyrosine phosphatase superfamily"/>
    <property type="match status" value="1"/>
</dbReference>
<dbReference type="InterPro" id="IPR016130">
    <property type="entry name" value="Tyr_Pase_AS"/>
</dbReference>
<evidence type="ECO:0000313" key="11">
    <source>
        <dbReference type="Proteomes" id="UP000025227"/>
    </source>
</evidence>
<dbReference type="OMA" id="DQYQFVH"/>
<keyword evidence="3" id="KW-0963">Cytoplasm</keyword>
<evidence type="ECO:0000256" key="5">
    <source>
        <dbReference type="ARBA" id="ARBA00022801"/>
    </source>
</evidence>
<protein>
    <recommendedName>
        <fullName evidence="2">protein-tyrosine-phosphatase</fullName>
        <ecNumber evidence="2">3.1.3.48</ecNumber>
    </recommendedName>
</protein>
<evidence type="ECO:0000256" key="1">
    <source>
        <dbReference type="ARBA" id="ARBA00004496"/>
    </source>
</evidence>
<dbReference type="PANTHER" id="PTHR45983:SF2">
    <property type="entry name" value="PROTEIN-TYROSINE-PHOSPHATASE"/>
    <property type="match status" value="1"/>
</dbReference>
<dbReference type="SMART" id="SM00404">
    <property type="entry name" value="PTPc_motif"/>
    <property type="match status" value="1"/>
</dbReference>
<dbReference type="Pfam" id="PF00102">
    <property type="entry name" value="Y_phosphatase"/>
    <property type="match status" value="1"/>
</dbReference>
<keyword evidence="11" id="KW-1185">Reference proteome</keyword>
<feature type="region of interest" description="Disordered" evidence="8">
    <location>
        <begin position="1"/>
        <end position="83"/>
    </location>
</feature>
<comment type="subcellular location">
    <subcellularLocation>
        <location evidence="1">Cytoplasm</location>
    </subcellularLocation>
</comment>
<dbReference type="PANTHER" id="PTHR45983">
    <property type="entry name" value="TYROSINE PHOSPHATSE N18, PUTATIVE-RELATED"/>
    <property type="match status" value="1"/>
</dbReference>
<feature type="domain" description="Tyrosine-protein phosphatase" evidence="9">
    <location>
        <begin position="108"/>
        <end position="375"/>
    </location>
</feature>
<dbReference type="SUPFAM" id="SSF52799">
    <property type="entry name" value="(Phosphotyrosine protein) phosphatases II"/>
    <property type="match status" value="1"/>
</dbReference>
<evidence type="ECO:0000256" key="6">
    <source>
        <dbReference type="ARBA" id="ARBA00022912"/>
    </source>
</evidence>
<dbReference type="PROSITE" id="PS50055">
    <property type="entry name" value="TYR_PHOSPHATASE_PTP"/>
    <property type="match status" value="1"/>
</dbReference>
<dbReference type="PRINTS" id="PR00700">
    <property type="entry name" value="PRTYPHPHTASE"/>
</dbReference>
<dbReference type="InterPro" id="IPR000387">
    <property type="entry name" value="Tyr_Pase_dom"/>
</dbReference>
<dbReference type="EC" id="3.1.3.48" evidence="2"/>
<comment type="similarity">
    <text evidence="7">Belongs to the protein-tyrosine phosphatase family. Non-receptor class 4 subfamily.</text>
</comment>
<evidence type="ECO:0000259" key="10">
    <source>
        <dbReference type="PROSITE" id="PS50056"/>
    </source>
</evidence>
<dbReference type="InterPro" id="IPR029021">
    <property type="entry name" value="Prot-tyrosine_phosphatase-like"/>
</dbReference>
<feature type="compositionally biased region" description="Low complexity" evidence="8">
    <location>
        <begin position="54"/>
        <end position="64"/>
    </location>
</feature>
<dbReference type="InterPro" id="IPR000242">
    <property type="entry name" value="PTP_cat"/>
</dbReference>
<feature type="region of interest" description="Disordered" evidence="8">
    <location>
        <begin position="384"/>
        <end position="454"/>
    </location>
</feature>
<feature type="domain" description="Tyrosine specific protein phosphatases" evidence="10">
    <location>
        <begin position="290"/>
        <end position="366"/>
    </location>
</feature>